<feature type="domain" description="CHAD" evidence="1">
    <location>
        <begin position="6"/>
        <end position="298"/>
    </location>
</feature>
<evidence type="ECO:0000313" key="3">
    <source>
        <dbReference type="Proteomes" id="UP000050430"/>
    </source>
</evidence>
<dbReference type="EMBL" id="LGCK01000007">
    <property type="protein sequence ID" value="KPL72727.1"/>
    <property type="molecule type" value="Genomic_DNA"/>
</dbReference>
<sequence>MKQKPEESIRIYAAGLFLKQLDVISSEIPGVRKQRDIEAVHRMRVSTRRMRAVLDVFQDCLPAKRGVIWEKEIHGLTSALGAARDTDVQIDSISHILKNIPDPQFGPGIRRLLLRLKQKRNKIQDRLLKRLTAYEHSGVAEEMRAAFEGAAARSSDIYLYTPALYQRSFDTIHSAFETFSSYEESIQDPANVADLHAMRIAGKNLRYTMECFSSIYANELKNTLAIMRTAQELLGSIHDCDVWIQFLPGFVEEEHQKTLAYFGRDRYSNHFIPGVNYLLSLKQGNREEQYKEFIEKWYLWKTEKVWENLFQVLQVPFFNKKENIPLSQNNPVQSGGNT</sequence>
<dbReference type="AlphaFoldDB" id="A0A0P6WU97"/>
<dbReference type="PROSITE" id="PS51708">
    <property type="entry name" value="CHAD"/>
    <property type="match status" value="1"/>
</dbReference>
<gene>
    <name evidence="2" type="ORF">ADM99_06510</name>
</gene>
<keyword evidence="3" id="KW-1185">Reference proteome</keyword>
<dbReference type="InterPro" id="IPR038186">
    <property type="entry name" value="CHAD_dom_sf"/>
</dbReference>
<dbReference type="RefSeq" id="WP_062421200.1">
    <property type="nucleotide sequence ID" value="NZ_BBYA01000008.1"/>
</dbReference>
<dbReference type="InterPro" id="IPR007899">
    <property type="entry name" value="CHAD_dom"/>
</dbReference>
<protein>
    <recommendedName>
        <fullName evidence="1">CHAD domain-containing protein</fullName>
    </recommendedName>
</protein>
<evidence type="ECO:0000313" key="2">
    <source>
        <dbReference type="EMBL" id="KPL72727.1"/>
    </source>
</evidence>
<dbReference type="Proteomes" id="UP000050430">
    <property type="component" value="Unassembled WGS sequence"/>
</dbReference>
<dbReference type="OrthoDB" id="3034217at2"/>
<dbReference type="STRING" id="229920.ADM99_06510"/>
<dbReference type="Pfam" id="PF05235">
    <property type="entry name" value="CHAD"/>
    <property type="match status" value="1"/>
</dbReference>
<dbReference type="PANTHER" id="PTHR39339:SF1">
    <property type="entry name" value="CHAD DOMAIN-CONTAINING PROTEIN"/>
    <property type="match status" value="1"/>
</dbReference>
<dbReference type="PANTHER" id="PTHR39339">
    <property type="entry name" value="SLR1444 PROTEIN"/>
    <property type="match status" value="1"/>
</dbReference>
<accession>A0A0P6WU97</accession>
<reference evidence="2 3" key="1">
    <citation type="submission" date="2015-07" db="EMBL/GenBank/DDBJ databases">
        <title>Genome sequence of Leptolinea tardivitalis DSM 16556.</title>
        <authorList>
            <person name="Hemp J."/>
            <person name="Ward L.M."/>
            <person name="Pace L.A."/>
            <person name="Fischer W.W."/>
        </authorList>
    </citation>
    <scope>NUCLEOTIDE SEQUENCE [LARGE SCALE GENOMIC DNA]</scope>
    <source>
        <strain evidence="2 3">YMTK-2</strain>
    </source>
</reference>
<proteinExistence type="predicted"/>
<comment type="caution">
    <text evidence="2">The sequence shown here is derived from an EMBL/GenBank/DDBJ whole genome shotgun (WGS) entry which is preliminary data.</text>
</comment>
<organism evidence="2 3">
    <name type="scientific">Leptolinea tardivitalis</name>
    <dbReference type="NCBI Taxonomy" id="229920"/>
    <lineage>
        <taxon>Bacteria</taxon>
        <taxon>Bacillati</taxon>
        <taxon>Chloroflexota</taxon>
        <taxon>Anaerolineae</taxon>
        <taxon>Anaerolineales</taxon>
        <taxon>Anaerolineaceae</taxon>
        <taxon>Leptolinea</taxon>
    </lineage>
</organism>
<name>A0A0P6WU97_9CHLR</name>
<evidence type="ECO:0000259" key="1">
    <source>
        <dbReference type="PROSITE" id="PS51708"/>
    </source>
</evidence>
<dbReference type="SMART" id="SM00880">
    <property type="entry name" value="CHAD"/>
    <property type="match status" value="1"/>
</dbReference>
<dbReference type="Gene3D" id="1.40.20.10">
    <property type="entry name" value="CHAD domain"/>
    <property type="match status" value="1"/>
</dbReference>